<accession>A0A8D8DV68</accession>
<sequence>MLVRGRVEARAAPATARHRRKWQVPVQNVRPRVRHTDGPAKARKKARLPARVANPAGGNPRPADDRQKRAQVLQVSQVRQDIRQQVHLLRARANPRGDQNGRVQVSELSEAVRPTVPAAVASAGEA</sequence>
<dbReference type="EMBL" id="HBUE01004059">
    <property type="protein sequence ID" value="CAG6445028.1"/>
    <property type="molecule type" value="Transcribed_RNA"/>
</dbReference>
<evidence type="ECO:0000256" key="1">
    <source>
        <dbReference type="SAM" id="MobiDB-lite"/>
    </source>
</evidence>
<dbReference type="EMBL" id="HBUE01285101">
    <property type="protein sequence ID" value="CAG6571060.1"/>
    <property type="molecule type" value="Transcribed_RNA"/>
</dbReference>
<organism evidence="2">
    <name type="scientific">Culex pipiens</name>
    <name type="common">House mosquito</name>
    <dbReference type="NCBI Taxonomy" id="7175"/>
    <lineage>
        <taxon>Eukaryota</taxon>
        <taxon>Metazoa</taxon>
        <taxon>Ecdysozoa</taxon>
        <taxon>Arthropoda</taxon>
        <taxon>Hexapoda</taxon>
        <taxon>Insecta</taxon>
        <taxon>Pterygota</taxon>
        <taxon>Neoptera</taxon>
        <taxon>Endopterygota</taxon>
        <taxon>Diptera</taxon>
        <taxon>Nematocera</taxon>
        <taxon>Culicoidea</taxon>
        <taxon>Culicidae</taxon>
        <taxon>Culicinae</taxon>
        <taxon>Culicini</taxon>
        <taxon>Culex</taxon>
        <taxon>Culex</taxon>
    </lineage>
</organism>
<dbReference type="EMBL" id="HBUE01179518">
    <property type="protein sequence ID" value="CAG6519509.1"/>
    <property type="molecule type" value="Transcribed_RNA"/>
</dbReference>
<dbReference type="EMBL" id="HBUE01285094">
    <property type="protein sequence ID" value="CAG6571051.1"/>
    <property type="molecule type" value="Transcribed_RNA"/>
</dbReference>
<name>A0A8D8DV68_CULPI</name>
<dbReference type="EMBL" id="HBUE01179511">
    <property type="protein sequence ID" value="CAG6519500.1"/>
    <property type="molecule type" value="Transcribed_RNA"/>
</dbReference>
<dbReference type="AlphaFoldDB" id="A0A8D8DV68"/>
<feature type="region of interest" description="Disordered" evidence="1">
    <location>
        <begin position="91"/>
        <end position="126"/>
    </location>
</feature>
<evidence type="ECO:0000313" key="2">
    <source>
        <dbReference type="EMBL" id="CAG6519500.1"/>
    </source>
</evidence>
<feature type="region of interest" description="Disordered" evidence="1">
    <location>
        <begin position="1"/>
        <end position="69"/>
    </location>
</feature>
<reference evidence="2" key="1">
    <citation type="submission" date="2021-05" db="EMBL/GenBank/DDBJ databases">
        <authorList>
            <person name="Alioto T."/>
            <person name="Alioto T."/>
            <person name="Gomez Garrido J."/>
        </authorList>
    </citation>
    <scope>NUCLEOTIDE SEQUENCE</scope>
</reference>
<protein>
    <submittedName>
        <fullName evidence="2">(northern house mosquito) hypothetical protein</fullName>
    </submittedName>
</protein>
<proteinExistence type="predicted"/>